<reference evidence="9" key="1">
    <citation type="submission" date="2018-06" db="EMBL/GenBank/DDBJ databases">
        <title>Complete genome of Pseudomonas insecticola strain QZS01.</title>
        <authorList>
            <person name="Wang J."/>
            <person name="Su Q."/>
        </authorList>
    </citation>
    <scope>NUCLEOTIDE SEQUENCE [LARGE SCALE GENOMIC DNA]</scope>
    <source>
        <strain evidence="9">QZS01</strain>
    </source>
</reference>
<dbReference type="PANTHER" id="PTHR23291">
    <property type="entry name" value="BAX INHIBITOR-RELATED"/>
    <property type="match status" value="1"/>
</dbReference>
<dbReference type="AlphaFoldDB" id="A0A3Q9JJB7"/>
<dbReference type="GO" id="GO:0005886">
    <property type="term" value="C:plasma membrane"/>
    <property type="evidence" value="ECO:0007669"/>
    <property type="project" value="UniProtKB-SubCell"/>
</dbReference>
<evidence type="ECO:0000313" key="8">
    <source>
        <dbReference type="EMBL" id="AZS49444.1"/>
    </source>
</evidence>
<keyword evidence="4 7" id="KW-0812">Transmembrane</keyword>
<dbReference type="RefSeq" id="WP_127161657.1">
    <property type="nucleotide sequence ID" value="NZ_CP029822.1"/>
</dbReference>
<evidence type="ECO:0000256" key="5">
    <source>
        <dbReference type="ARBA" id="ARBA00022989"/>
    </source>
</evidence>
<evidence type="ECO:0000256" key="6">
    <source>
        <dbReference type="ARBA" id="ARBA00023136"/>
    </source>
</evidence>
<feature type="transmembrane region" description="Helical" evidence="7">
    <location>
        <begin position="91"/>
        <end position="112"/>
    </location>
</feature>
<dbReference type="InterPro" id="IPR006214">
    <property type="entry name" value="Bax_inhibitor_1-related"/>
</dbReference>
<feature type="transmembrane region" description="Helical" evidence="7">
    <location>
        <begin position="118"/>
        <end position="139"/>
    </location>
</feature>
<evidence type="ECO:0000256" key="2">
    <source>
        <dbReference type="ARBA" id="ARBA00010350"/>
    </source>
</evidence>
<keyword evidence="9" id="KW-1185">Reference proteome</keyword>
<dbReference type="KEGG" id="emo:DM558_01015"/>
<keyword evidence="6 7" id="KW-0472">Membrane</keyword>
<dbReference type="Proteomes" id="UP000273143">
    <property type="component" value="Chromosome"/>
</dbReference>
<name>A0A3Q9JJB7_9GAMM</name>
<evidence type="ECO:0000256" key="3">
    <source>
        <dbReference type="ARBA" id="ARBA00022475"/>
    </source>
</evidence>
<dbReference type="Pfam" id="PF01027">
    <property type="entry name" value="Bax1-I"/>
    <property type="match status" value="1"/>
</dbReference>
<feature type="transmembrane region" description="Helical" evidence="7">
    <location>
        <begin position="146"/>
        <end position="167"/>
    </location>
</feature>
<evidence type="ECO:0000256" key="7">
    <source>
        <dbReference type="RuleBase" id="RU004379"/>
    </source>
</evidence>
<accession>A0A3Q9JJB7</accession>
<organism evidence="8 9">
    <name type="scientific">Entomomonas moraniae</name>
    <dbReference type="NCBI Taxonomy" id="2213226"/>
    <lineage>
        <taxon>Bacteria</taxon>
        <taxon>Pseudomonadati</taxon>
        <taxon>Pseudomonadota</taxon>
        <taxon>Gammaproteobacteria</taxon>
        <taxon>Pseudomonadales</taxon>
        <taxon>Pseudomonadaceae</taxon>
        <taxon>Entomomonas</taxon>
    </lineage>
</organism>
<comment type="similarity">
    <text evidence="2 7">Belongs to the BI1 family.</text>
</comment>
<feature type="transmembrane region" description="Helical" evidence="7">
    <location>
        <begin position="204"/>
        <end position="229"/>
    </location>
</feature>
<protein>
    <submittedName>
        <fullName evidence="8">Bax inhibitor-1/YccA family protein</fullName>
    </submittedName>
</protein>
<keyword evidence="3" id="KW-1003">Cell membrane</keyword>
<feature type="transmembrane region" description="Helical" evidence="7">
    <location>
        <begin position="37"/>
        <end position="56"/>
    </location>
</feature>
<feature type="transmembrane region" description="Helical" evidence="7">
    <location>
        <begin position="62"/>
        <end position="79"/>
    </location>
</feature>
<gene>
    <name evidence="8" type="ORF">DM558_01015</name>
</gene>
<comment type="subcellular location">
    <subcellularLocation>
        <location evidence="1">Cell membrane</location>
        <topology evidence="1">Multi-pass membrane protein</topology>
    </subcellularLocation>
</comment>
<evidence type="ECO:0000313" key="9">
    <source>
        <dbReference type="Proteomes" id="UP000273143"/>
    </source>
</evidence>
<dbReference type="CDD" id="cd10433">
    <property type="entry name" value="YccA_like"/>
    <property type="match status" value="1"/>
</dbReference>
<proteinExistence type="inferred from homology"/>
<feature type="transmembrane region" description="Helical" evidence="7">
    <location>
        <begin position="173"/>
        <end position="192"/>
    </location>
</feature>
<evidence type="ECO:0000256" key="4">
    <source>
        <dbReference type="ARBA" id="ARBA00022692"/>
    </source>
</evidence>
<sequence>MNNRYDSHEPRTYTVASDNYIDQVGQSQITKVLRNTYTLLAMTLAFSALTCYAAMAMNVQRLSIWVLLIGTYGLMFLTMKLRNSIWGLASTFAFTGFMGFTLAPTLNMYLYLPNGASIITSALGLTAFAFLGLSAFVLITRKDMSFLGNFITVGCFILLGAMVLSFFTNIPGLYLALSAGFILFSSAVILYQTSEIINGGETNYIMATITLFVSIYNIFVSLLSILGVASND</sequence>
<keyword evidence="5 7" id="KW-1133">Transmembrane helix</keyword>
<dbReference type="EMBL" id="CP029822">
    <property type="protein sequence ID" value="AZS49444.1"/>
    <property type="molecule type" value="Genomic_DNA"/>
</dbReference>
<dbReference type="PANTHER" id="PTHR23291:SF115">
    <property type="entry name" value="MODULATOR OF FTSH PROTEASE YCCA"/>
    <property type="match status" value="1"/>
</dbReference>
<evidence type="ECO:0000256" key="1">
    <source>
        <dbReference type="ARBA" id="ARBA00004651"/>
    </source>
</evidence>